<evidence type="ECO:0000256" key="1">
    <source>
        <dbReference type="SAM" id="Phobius"/>
    </source>
</evidence>
<dbReference type="EMBL" id="LMWY01000019">
    <property type="protein sequence ID" value="KUO03115.1"/>
    <property type="molecule type" value="Genomic_DNA"/>
</dbReference>
<dbReference type="RefSeq" id="WP_062719869.1">
    <property type="nucleotide sequence ID" value="NZ_KQ948928.1"/>
</dbReference>
<feature type="transmembrane region" description="Helical" evidence="1">
    <location>
        <begin position="21"/>
        <end position="52"/>
    </location>
</feature>
<organism evidence="2 3">
    <name type="scientific">Streptomyces caeruleatus</name>
    <dbReference type="NCBI Taxonomy" id="661399"/>
    <lineage>
        <taxon>Bacteria</taxon>
        <taxon>Bacillati</taxon>
        <taxon>Actinomycetota</taxon>
        <taxon>Actinomycetes</taxon>
        <taxon>Kitasatosporales</taxon>
        <taxon>Streptomycetaceae</taxon>
        <taxon>Streptomyces</taxon>
    </lineage>
</organism>
<protein>
    <submittedName>
        <fullName evidence="2">Uncharacterized protein</fullName>
    </submittedName>
</protein>
<proteinExistence type="predicted"/>
<dbReference type="AlphaFoldDB" id="A0A101U2F4"/>
<dbReference type="Proteomes" id="UP000053429">
    <property type="component" value="Unassembled WGS sequence"/>
</dbReference>
<keyword evidence="1" id="KW-0472">Membrane</keyword>
<keyword evidence="1" id="KW-0812">Transmembrane</keyword>
<gene>
    <name evidence="2" type="ORF">AQJ67_17955</name>
</gene>
<comment type="caution">
    <text evidence="2">The sequence shown here is derived from an EMBL/GenBank/DDBJ whole genome shotgun (WGS) entry which is preliminary data.</text>
</comment>
<keyword evidence="1" id="KW-1133">Transmembrane helix</keyword>
<dbReference type="STRING" id="661399.AQJ67_17955"/>
<sequence length="178" mass="20241">MYEYEDPSRWTPEPVRPRGKLTLLFLASVVFFPVLVVVWLAVFAVLLAVGVLTEVIAAFSDRYEQGFMKVMDRTLGPLMDLAGWCVTWPELRHEGDTEYYRARVDKVVARWTARASAPARPNKAKPPVECAIRLRDYRGVGGGYVAYAARAQGWELRPTDVRKEVRLWWSAASPAEPR</sequence>
<accession>A0A101U2F4</accession>
<evidence type="ECO:0000313" key="3">
    <source>
        <dbReference type="Proteomes" id="UP000053429"/>
    </source>
</evidence>
<dbReference type="OrthoDB" id="4233196at2"/>
<keyword evidence="3" id="KW-1185">Reference proteome</keyword>
<reference evidence="2 3" key="1">
    <citation type="submission" date="2015-10" db="EMBL/GenBank/DDBJ databases">
        <title>Draft genome sequence of Streptomyces caeruleatus NRRL B-24802, type strain for the species Streptomyces caeruleatus.</title>
        <authorList>
            <person name="Ruckert C."/>
            <person name="Winkler A."/>
            <person name="Kalinowski J."/>
            <person name="Kampfer P."/>
            <person name="Glaeser S."/>
        </authorList>
    </citation>
    <scope>NUCLEOTIDE SEQUENCE [LARGE SCALE GENOMIC DNA]</scope>
    <source>
        <strain evidence="2 3">NRRL B-24802</strain>
    </source>
</reference>
<name>A0A101U2F4_9ACTN</name>
<evidence type="ECO:0000313" key="2">
    <source>
        <dbReference type="EMBL" id="KUO03115.1"/>
    </source>
</evidence>